<proteinExistence type="predicted"/>
<keyword evidence="6" id="KW-0812">Transmembrane</keyword>
<evidence type="ECO:0000256" key="5">
    <source>
        <dbReference type="SAM" id="MobiDB-lite"/>
    </source>
</evidence>
<feature type="region of interest" description="Disordered" evidence="5">
    <location>
        <begin position="160"/>
        <end position="179"/>
    </location>
</feature>
<dbReference type="InterPro" id="IPR006026">
    <property type="entry name" value="Peptidase_Metallo"/>
</dbReference>
<evidence type="ECO:0000256" key="1">
    <source>
        <dbReference type="ARBA" id="ARBA00022670"/>
    </source>
</evidence>
<dbReference type="Proteomes" id="UP001612915">
    <property type="component" value="Unassembled WGS sequence"/>
</dbReference>
<comment type="caution">
    <text evidence="8">The sequence shown here is derived from an EMBL/GenBank/DDBJ whole genome shotgun (WGS) entry which is preliminary data.</text>
</comment>
<feature type="transmembrane region" description="Helical" evidence="6">
    <location>
        <begin position="43"/>
        <end position="63"/>
    </location>
</feature>
<dbReference type="InterPro" id="IPR024079">
    <property type="entry name" value="MetalloPept_cat_dom_sf"/>
</dbReference>
<evidence type="ECO:0000256" key="4">
    <source>
        <dbReference type="ARBA" id="ARBA00022833"/>
    </source>
</evidence>
<feature type="region of interest" description="Disordered" evidence="5">
    <location>
        <begin position="264"/>
        <end position="285"/>
    </location>
</feature>
<keyword evidence="3 8" id="KW-0378">Hydrolase</keyword>
<evidence type="ECO:0000313" key="8">
    <source>
        <dbReference type="EMBL" id="MFI7587565.1"/>
    </source>
</evidence>
<name>A0ABW8AMG3_9ACTN</name>
<gene>
    <name evidence="8" type="ORF">ACIB24_10875</name>
</gene>
<feature type="domain" description="Peptidase metallopeptidase" evidence="7">
    <location>
        <begin position="117"/>
        <end position="297"/>
    </location>
</feature>
<evidence type="ECO:0000256" key="3">
    <source>
        <dbReference type="ARBA" id="ARBA00022801"/>
    </source>
</evidence>
<keyword evidence="9" id="KW-1185">Reference proteome</keyword>
<keyword evidence="8" id="KW-0482">Metalloprotease</keyword>
<keyword evidence="4" id="KW-0862">Zinc</keyword>
<dbReference type="PRINTS" id="PR00138">
    <property type="entry name" value="MATRIXIN"/>
</dbReference>
<evidence type="ECO:0000313" key="9">
    <source>
        <dbReference type="Proteomes" id="UP001612915"/>
    </source>
</evidence>
<evidence type="ECO:0000259" key="7">
    <source>
        <dbReference type="SMART" id="SM00235"/>
    </source>
</evidence>
<organism evidence="8 9">
    <name type="scientific">Spongisporangium articulatum</name>
    <dbReference type="NCBI Taxonomy" id="3362603"/>
    <lineage>
        <taxon>Bacteria</taxon>
        <taxon>Bacillati</taxon>
        <taxon>Actinomycetota</taxon>
        <taxon>Actinomycetes</taxon>
        <taxon>Kineosporiales</taxon>
        <taxon>Kineosporiaceae</taxon>
        <taxon>Spongisporangium</taxon>
    </lineage>
</organism>
<dbReference type="Pfam" id="PF00413">
    <property type="entry name" value="Peptidase_M10"/>
    <property type="match status" value="1"/>
</dbReference>
<dbReference type="SMART" id="SM00235">
    <property type="entry name" value="ZnMc"/>
    <property type="match status" value="1"/>
</dbReference>
<keyword evidence="6" id="KW-0472">Membrane</keyword>
<dbReference type="EC" id="3.4.24.-" evidence="8"/>
<dbReference type="RefSeq" id="WP_398279498.1">
    <property type="nucleotide sequence ID" value="NZ_JBITLV010000003.1"/>
</dbReference>
<dbReference type="InterPro" id="IPR021190">
    <property type="entry name" value="Pept_M10A"/>
</dbReference>
<dbReference type="Gene3D" id="3.40.390.10">
    <property type="entry name" value="Collagenase (Catalytic Domain)"/>
    <property type="match status" value="1"/>
</dbReference>
<protein>
    <submittedName>
        <fullName evidence="8">Matrixin family metalloprotease</fullName>
        <ecNumber evidence="8">3.4.24.-</ecNumber>
    </submittedName>
</protein>
<keyword evidence="6" id="KW-1133">Transmembrane helix</keyword>
<dbReference type="GO" id="GO:0008237">
    <property type="term" value="F:metallopeptidase activity"/>
    <property type="evidence" value="ECO:0007669"/>
    <property type="project" value="UniProtKB-KW"/>
</dbReference>
<dbReference type="SUPFAM" id="SSF55486">
    <property type="entry name" value="Metalloproteases ('zincins'), catalytic domain"/>
    <property type="match status" value="1"/>
</dbReference>
<keyword evidence="2" id="KW-0479">Metal-binding</keyword>
<sequence>MSLDPGPGVDAAQSQVSVGSGDVVRLLPQPRHVAVNTPSRRPVLLVALLVAAVLAGLLCGVAAGRGHGPWAGTLAGRWARPALPADAARAPLAVPLAAPSGSGGYRFLELEDDGSGTPVRWDPCRPIHYVIRPDGAPPGGLAAVRSAIARLEQVTGLRFTSDGTTDEAPRTGRPSMDRARYGDRWSPVLIAFTDPTEFPSMAGFAGLGGPESIGGNDPGERRYVTGVVLLNRENLAQIATWDDGSARVEAVVRHEFGHLAGLDHENDDDSLMNPRPDGTPADYAPGDLRGLAKLSGGPCFRDY</sequence>
<feature type="compositionally biased region" description="Basic and acidic residues" evidence="5">
    <location>
        <begin position="167"/>
        <end position="179"/>
    </location>
</feature>
<dbReference type="EMBL" id="JBITLV010000003">
    <property type="protein sequence ID" value="MFI7587565.1"/>
    <property type="molecule type" value="Genomic_DNA"/>
</dbReference>
<evidence type="ECO:0000256" key="6">
    <source>
        <dbReference type="SAM" id="Phobius"/>
    </source>
</evidence>
<dbReference type="InterPro" id="IPR001818">
    <property type="entry name" value="Pept_M10_metallopeptidase"/>
</dbReference>
<evidence type="ECO:0000256" key="2">
    <source>
        <dbReference type="ARBA" id="ARBA00022723"/>
    </source>
</evidence>
<accession>A0ABW8AMG3</accession>
<reference evidence="8 9" key="1">
    <citation type="submission" date="2024-10" db="EMBL/GenBank/DDBJ databases">
        <title>The Natural Products Discovery Center: Release of the First 8490 Sequenced Strains for Exploring Actinobacteria Biosynthetic Diversity.</title>
        <authorList>
            <person name="Kalkreuter E."/>
            <person name="Kautsar S.A."/>
            <person name="Yang D."/>
            <person name="Bader C.D."/>
            <person name="Teijaro C.N."/>
            <person name="Fluegel L."/>
            <person name="Davis C.M."/>
            <person name="Simpson J.R."/>
            <person name="Lauterbach L."/>
            <person name="Steele A.D."/>
            <person name="Gui C."/>
            <person name="Meng S."/>
            <person name="Li G."/>
            <person name="Viehrig K."/>
            <person name="Ye F."/>
            <person name="Su P."/>
            <person name="Kiefer A.F."/>
            <person name="Nichols A."/>
            <person name="Cepeda A.J."/>
            <person name="Yan W."/>
            <person name="Fan B."/>
            <person name="Jiang Y."/>
            <person name="Adhikari A."/>
            <person name="Zheng C.-J."/>
            <person name="Schuster L."/>
            <person name="Cowan T.M."/>
            <person name="Smanski M.J."/>
            <person name="Chevrette M.G."/>
            <person name="De Carvalho L.P.S."/>
            <person name="Shen B."/>
        </authorList>
    </citation>
    <scope>NUCLEOTIDE SEQUENCE [LARGE SCALE GENOMIC DNA]</scope>
    <source>
        <strain evidence="8 9">NPDC049639</strain>
    </source>
</reference>
<keyword evidence="1" id="KW-0645">Protease</keyword>